<accession>A0A3S0KX39</accession>
<dbReference type="Proteomes" id="UP000267448">
    <property type="component" value="Unassembled WGS sequence"/>
</dbReference>
<sequence>MRLIKTAFAIPLSLLVLSSLGGCNGSSDGSDGENTGEYALSLSFKTVVDGKCAEPTNDLSFANNASICAVAKLTQGGSNSNGGLISFSATLGELNPATKLTNTQGIAEVILGNAQASLGAGTLTAQFDTKAAENNILTVNRNYEFVDSGIPDEDTPKISASIINGAATVTQFKVDETVQLQAQFLDSSSQGIAQQIVTFSAGSATLNPNTALTNEQGIAQVSYTPSENELGAASLNASLTYKDQNYQISSLYEVLPANAIGDDGVLKLGHFDASNQFIEDELATTLSPVDGKYRISAGGSFGITATLVSEADDGTLTRIQTPSSISFSSDCVTGNNASLDTPVTTLSGSASSTFQDTSCSGNSERDDQIVATTQAGNQTLTANLSFTLERQTLASLSFVSAEPKNIRIKGAGGTGSTESSLVTFKVTSSNGQPAAQQTVKFTLDTVVGGLSFSNGLASAESLTNSQGIAIVRVLAGTMPTPVRVVASATDADTNETITSQSEQLTVNTGLPQQLGFSISTTMFNPEAGDFNGEKVTLTAYASDSFGNPAPDDTTINFTSEGGQIAPSCLTFSGRCSVEWTSANPRVPDHRITVLAYALGHETFFDTNGNNIFDDKDVSLDADGKPIVDKACLNRDGEAVLCSGNGMDIEAYLPKGFSDLGDAFRDDDESFSYTPGEKYFNTQSSDEYQSPDGKFNGPQCQATLVGCEANTYIRKALVMTMSGSSAGFSIWQGSNLIRDDFGLETAPIVPLTAIAAGQSSSFTVQFYDSAYQIMPASTQVAVEASAGELIFDAFEVANTTRRGGTRTGFIITNDIDPASTGEPAKLSSVSINLTTPKNIKSGAGLSITLSGT</sequence>
<dbReference type="InterPro" id="IPR003344">
    <property type="entry name" value="Big_1_dom"/>
</dbReference>
<evidence type="ECO:0000259" key="3">
    <source>
        <dbReference type="PROSITE" id="PS51127"/>
    </source>
</evidence>
<protein>
    <recommendedName>
        <fullName evidence="3">Big-1 domain-containing protein</fullName>
    </recommendedName>
</protein>
<dbReference type="InterPro" id="IPR008964">
    <property type="entry name" value="Invasin/intimin_cell_adhesion"/>
</dbReference>
<dbReference type="AlphaFoldDB" id="A0A3S0KX39"/>
<dbReference type="Gene3D" id="2.60.40.10">
    <property type="entry name" value="Immunoglobulins"/>
    <property type="match status" value="4"/>
</dbReference>
<feature type="signal peptide" evidence="2">
    <location>
        <begin position="1"/>
        <end position="21"/>
    </location>
</feature>
<feature type="domain" description="Big-1" evidence="3">
    <location>
        <begin position="159"/>
        <end position="254"/>
    </location>
</feature>
<keyword evidence="2" id="KW-0732">Signal</keyword>
<comment type="similarity">
    <text evidence="1">Belongs to the intimin/invasin family.</text>
</comment>
<dbReference type="PROSITE" id="PS51127">
    <property type="entry name" value="BIG1"/>
    <property type="match status" value="1"/>
</dbReference>
<dbReference type="OrthoDB" id="5522233at2"/>
<dbReference type="RefSeq" id="WP_126517772.1">
    <property type="nucleotide sequence ID" value="NZ_RXNU01000001.1"/>
</dbReference>
<feature type="chain" id="PRO_5018650415" description="Big-1 domain-containing protein" evidence="2">
    <location>
        <begin position="22"/>
        <end position="851"/>
    </location>
</feature>
<proteinExistence type="inferred from homology"/>
<organism evidence="4 5">
    <name type="scientific">Shewanella canadensis</name>
    <dbReference type="NCBI Taxonomy" id="271096"/>
    <lineage>
        <taxon>Bacteria</taxon>
        <taxon>Pseudomonadati</taxon>
        <taxon>Pseudomonadota</taxon>
        <taxon>Gammaproteobacteria</taxon>
        <taxon>Alteromonadales</taxon>
        <taxon>Shewanellaceae</taxon>
        <taxon>Shewanella</taxon>
    </lineage>
</organism>
<keyword evidence="5" id="KW-1185">Reference proteome</keyword>
<dbReference type="PROSITE" id="PS51257">
    <property type="entry name" value="PROKAR_LIPOPROTEIN"/>
    <property type="match status" value="1"/>
</dbReference>
<evidence type="ECO:0000256" key="1">
    <source>
        <dbReference type="ARBA" id="ARBA00010116"/>
    </source>
</evidence>
<dbReference type="EMBL" id="RXNU01000001">
    <property type="protein sequence ID" value="RTR40488.1"/>
    <property type="molecule type" value="Genomic_DNA"/>
</dbReference>
<dbReference type="SUPFAM" id="SSF49373">
    <property type="entry name" value="Invasin/intimin cell-adhesion fragments"/>
    <property type="match status" value="3"/>
</dbReference>
<comment type="caution">
    <text evidence="4">The sequence shown here is derived from an EMBL/GenBank/DDBJ whole genome shotgun (WGS) entry which is preliminary data.</text>
</comment>
<reference evidence="4 5" key="1">
    <citation type="submission" date="2018-12" db="EMBL/GenBank/DDBJ databases">
        <authorList>
            <person name="Yu L."/>
        </authorList>
    </citation>
    <scope>NUCLEOTIDE SEQUENCE [LARGE SCALE GENOMIC DNA]</scope>
    <source>
        <strain evidence="4 5">HAW-EB2</strain>
    </source>
</reference>
<dbReference type="InterPro" id="IPR013783">
    <property type="entry name" value="Ig-like_fold"/>
</dbReference>
<name>A0A3S0KX39_9GAMM</name>
<evidence type="ECO:0000313" key="4">
    <source>
        <dbReference type="EMBL" id="RTR40488.1"/>
    </source>
</evidence>
<evidence type="ECO:0000256" key="2">
    <source>
        <dbReference type="SAM" id="SignalP"/>
    </source>
</evidence>
<gene>
    <name evidence="4" type="ORF">EKG38_00770</name>
</gene>
<evidence type="ECO:0000313" key="5">
    <source>
        <dbReference type="Proteomes" id="UP000267448"/>
    </source>
</evidence>